<comment type="subunit">
    <text evidence="5">Interacts with FtsZ.</text>
</comment>
<organism evidence="6 7">
    <name type="scientific">Glaciecola nitratireducens (strain JCM 12485 / KCTC 12276 / FR1064)</name>
    <dbReference type="NCBI Taxonomy" id="1085623"/>
    <lineage>
        <taxon>Bacteria</taxon>
        <taxon>Pseudomonadati</taxon>
        <taxon>Pseudomonadota</taxon>
        <taxon>Gammaproteobacteria</taxon>
        <taxon>Alteromonadales</taxon>
        <taxon>Alteromonadaceae</taxon>
        <taxon>Brumicola</taxon>
    </lineage>
</organism>
<keyword evidence="3 5" id="KW-0717">Septation</keyword>
<gene>
    <name evidence="5" type="primary">zapD</name>
    <name evidence="6" type="ordered locus">GNIT_2681</name>
</gene>
<evidence type="ECO:0000256" key="2">
    <source>
        <dbReference type="ARBA" id="ARBA00022618"/>
    </source>
</evidence>
<evidence type="ECO:0000256" key="5">
    <source>
        <dbReference type="HAMAP-Rule" id="MF_01092"/>
    </source>
</evidence>
<dbReference type="NCBIfam" id="NF003656">
    <property type="entry name" value="PRK05287.1-4"/>
    <property type="match status" value="1"/>
</dbReference>
<dbReference type="Gene3D" id="2.60.440.10">
    <property type="entry name" value="YacF-like domains"/>
    <property type="match status" value="1"/>
</dbReference>
<evidence type="ECO:0000256" key="4">
    <source>
        <dbReference type="ARBA" id="ARBA00023306"/>
    </source>
</evidence>
<dbReference type="STRING" id="1085623.GNIT_2681"/>
<dbReference type="eggNOG" id="COG4582">
    <property type="taxonomic scope" value="Bacteria"/>
</dbReference>
<dbReference type="InterPro" id="IPR036268">
    <property type="entry name" value="ZapD_sf"/>
</dbReference>
<dbReference type="Proteomes" id="UP000009282">
    <property type="component" value="Chromosome"/>
</dbReference>
<protein>
    <recommendedName>
        <fullName evidence="5">Cell division protein ZapD</fullName>
    </recommendedName>
    <alternativeName>
        <fullName evidence="5">Z ring-associated protein D</fullName>
    </alternativeName>
</protein>
<dbReference type="GO" id="GO:0032153">
    <property type="term" value="C:cell division site"/>
    <property type="evidence" value="ECO:0007669"/>
    <property type="project" value="TreeGrafter"/>
</dbReference>
<keyword evidence="1 5" id="KW-0963">Cytoplasm</keyword>
<evidence type="ECO:0000313" key="7">
    <source>
        <dbReference type="Proteomes" id="UP000009282"/>
    </source>
</evidence>
<comment type="similarity">
    <text evidence="5">Belongs to the ZapD family.</text>
</comment>
<evidence type="ECO:0000256" key="1">
    <source>
        <dbReference type="ARBA" id="ARBA00022490"/>
    </source>
</evidence>
<keyword evidence="2 5" id="KW-0132">Cell division</keyword>
<dbReference type="AlphaFoldDB" id="G4QMC6"/>
<accession>G4QMC6</accession>
<dbReference type="GO" id="GO:0005737">
    <property type="term" value="C:cytoplasm"/>
    <property type="evidence" value="ECO:0007669"/>
    <property type="project" value="UniProtKB-SubCell"/>
</dbReference>
<dbReference type="Pfam" id="PF07072">
    <property type="entry name" value="ZapD"/>
    <property type="match status" value="1"/>
</dbReference>
<keyword evidence="4 5" id="KW-0131">Cell cycle</keyword>
<dbReference type="NCBIfam" id="NF003655">
    <property type="entry name" value="PRK05287.1-3"/>
    <property type="match status" value="1"/>
</dbReference>
<dbReference type="RefSeq" id="WP_014109651.1">
    <property type="nucleotide sequence ID" value="NC_016041.1"/>
</dbReference>
<dbReference type="GO" id="GO:0000917">
    <property type="term" value="P:division septum assembly"/>
    <property type="evidence" value="ECO:0007669"/>
    <property type="project" value="UniProtKB-KW"/>
</dbReference>
<proteinExistence type="inferred from homology"/>
<dbReference type="HAMAP" id="MF_01092">
    <property type="entry name" value="ZapD"/>
    <property type="match status" value="1"/>
</dbReference>
<evidence type="ECO:0000313" key="6">
    <source>
        <dbReference type="EMBL" id="AEP30778.1"/>
    </source>
</evidence>
<keyword evidence="7" id="KW-1185">Reference proteome</keyword>
<dbReference type="HOGENOM" id="CLU_076303_0_0_6"/>
<sequence>MPIAVYEFPLCEKVRNYLRLEQLFKQLDHTATFDSEFECLHFFDVLFTLMDLLERLDVRTDFIRDIDVHEKNLVHWSTHPNIDASALEDALKTLHRLLSDLKRTNKLGSSLKDDRFLGSIRQRFSIPGGATSFDLPHLFCWLKQAKDVRNKDITMWVNQLALVRENITLLMQYLRERGRYEEVVGTNGFYQGVVTDKIDLIRVRCSNSQGYFPVLSGNKYRYGIRFMQLVADEGSAGGVPGDIKFDIACC</sequence>
<reference evidence="6 7" key="1">
    <citation type="journal article" date="2011" name="J. Bacteriol.">
        <title>Complete genome sequence of seawater bacterium Glaciecola nitratireducens FR1064T.</title>
        <authorList>
            <person name="Bian F."/>
            <person name="Qin Q.L."/>
            <person name="Xie B.B."/>
            <person name="Shu Y.L."/>
            <person name="Zhang X.Y."/>
            <person name="Yu Y."/>
            <person name="Chen B."/>
            <person name="Chen X.L."/>
            <person name="Zhou B.C."/>
            <person name="Zhang Y.Z."/>
        </authorList>
    </citation>
    <scope>NUCLEOTIDE SEQUENCE [LARGE SCALE GENOMIC DNA]</scope>
    <source>
        <strain evidence="7">JCM 12485 / KCTC 12276 / FR1064</strain>
    </source>
</reference>
<name>G4QMC6_GLANF</name>
<dbReference type="PANTHER" id="PTHR39455:SF1">
    <property type="entry name" value="CELL DIVISION PROTEIN ZAPD"/>
    <property type="match status" value="1"/>
</dbReference>
<dbReference type="OrthoDB" id="5294622at2"/>
<dbReference type="PANTHER" id="PTHR39455">
    <property type="entry name" value="CELL DIVISION PROTEIN ZAPD"/>
    <property type="match status" value="1"/>
</dbReference>
<dbReference type="GO" id="GO:0043093">
    <property type="term" value="P:FtsZ-dependent cytokinesis"/>
    <property type="evidence" value="ECO:0007669"/>
    <property type="project" value="UniProtKB-UniRule"/>
</dbReference>
<dbReference type="SUPFAM" id="SSF160950">
    <property type="entry name" value="YacF-like"/>
    <property type="match status" value="1"/>
</dbReference>
<comment type="subcellular location">
    <subcellularLocation>
        <location evidence="5">Cytoplasm</location>
    </subcellularLocation>
    <text evidence="5">Localizes to mid-cell in an FtsZ-dependent manner.</text>
</comment>
<dbReference type="Gene3D" id="1.10.3900.10">
    <property type="entry name" value="YacF-like"/>
    <property type="match status" value="1"/>
</dbReference>
<dbReference type="KEGG" id="gni:GNIT_2681"/>
<comment type="function">
    <text evidence="5">Cell division factor that enhances FtsZ-ring assembly. Directly interacts with FtsZ and promotes bundling of FtsZ protofilaments, with a reduction in FtsZ GTPase activity.</text>
</comment>
<dbReference type="EMBL" id="CP003060">
    <property type="protein sequence ID" value="AEP30778.1"/>
    <property type="molecule type" value="Genomic_DNA"/>
</dbReference>
<dbReference type="InterPro" id="IPR027462">
    <property type="entry name" value="ZapD_C"/>
</dbReference>
<evidence type="ECO:0000256" key="3">
    <source>
        <dbReference type="ARBA" id="ARBA00023210"/>
    </source>
</evidence>
<dbReference type="InterPro" id="IPR009777">
    <property type="entry name" value="ZapD"/>
</dbReference>